<accession>L5MD85</accession>
<reference evidence="2" key="1">
    <citation type="journal article" date="2013" name="Science">
        <title>Comparative analysis of bat genomes provides insight into the evolution of flight and immunity.</title>
        <authorList>
            <person name="Zhang G."/>
            <person name="Cowled C."/>
            <person name="Shi Z."/>
            <person name="Huang Z."/>
            <person name="Bishop-Lilly K.A."/>
            <person name="Fang X."/>
            <person name="Wynne J.W."/>
            <person name="Xiong Z."/>
            <person name="Baker M.L."/>
            <person name="Zhao W."/>
            <person name="Tachedjian M."/>
            <person name="Zhu Y."/>
            <person name="Zhou P."/>
            <person name="Jiang X."/>
            <person name="Ng J."/>
            <person name="Yang L."/>
            <person name="Wu L."/>
            <person name="Xiao J."/>
            <person name="Feng Y."/>
            <person name="Chen Y."/>
            <person name="Sun X."/>
            <person name="Zhang Y."/>
            <person name="Marsh G.A."/>
            <person name="Crameri G."/>
            <person name="Broder C.C."/>
            <person name="Frey K.G."/>
            <person name="Wang L.F."/>
            <person name="Wang J."/>
        </authorList>
    </citation>
    <scope>NUCLEOTIDE SEQUENCE [LARGE SCALE GENOMIC DNA]</scope>
</reference>
<dbReference type="AlphaFoldDB" id="L5MD85"/>
<name>L5MD85_MYODS</name>
<gene>
    <name evidence="1" type="ORF">MDA_GLEAN10005168</name>
</gene>
<evidence type="ECO:0000313" key="2">
    <source>
        <dbReference type="Proteomes" id="UP000010556"/>
    </source>
</evidence>
<dbReference type="EMBL" id="KB101664">
    <property type="protein sequence ID" value="ELK36297.1"/>
    <property type="molecule type" value="Genomic_DNA"/>
</dbReference>
<organism evidence="1 2">
    <name type="scientific">Myotis davidii</name>
    <name type="common">David's myotis</name>
    <dbReference type="NCBI Taxonomy" id="225400"/>
    <lineage>
        <taxon>Eukaryota</taxon>
        <taxon>Metazoa</taxon>
        <taxon>Chordata</taxon>
        <taxon>Craniata</taxon>
        <taxon>Vertebrata</taxon>
        <taxon>Euteleostomi</taxon>
        <taxon>Mammalia</taxon>
        <taxon>Eutheria</taxon>
        <taxon>Laurasiatheria</taxon>
        <taxon>Chiroptera</taxon>
        <taxon>Yangochiroptera</taxon>
        <taxon>Vespertilionidae</taxon>
        <taxon>Myotis</taxon>
    </lineage>
</organism>
<proteinExistence type="predicted"/>
<sequence length="59" mass="6556">MSYSTSVQGITADIRAQCDELAQKNQEELDKYWSHQVEESTTMVSLQTAETGAAEMTRG</sequence>
<evidence type="ECO:0000313" key="1">
    <source>
        <dbReference type="EMBL" id="ELK36297.1"/>
    </source>
</evidence>
<dbReference type="Gene3D" id="1.20.5.500">
    <property type="entry name" value="Single helix bin"/>
    <property type="match status" value="1"/>
</dbReference>
<protein>
    <submittedName>
        <fullName evidence="1">Keratin, type I cytoskeletal 18</fullName>
    </submittedName>
</protein>
<dbReference type="Proteomes" id="UP000010556">
    <property type="component" value="Unassembled WGS sequence"/>
</dbReference>
<keyword evidence="2" id="KW-1185">Reference proteome</keyword>